<gene>
    <name evidence="2" type="ORF">ElyMa_000821500</name>
</gene>
<evidence type="ECO:0000256" key="1">
    <source>
        <dbReference type="SAM" id="MobiDB-lite"/>
    </source>
</evidence>
<reference evidence="2 3" key="1">
    <citation type="journal article" date="2021" name="Elife">
        <title>Chloroplast acquisition without the gene transfer in kleptoplastic sea slugs, Plakobranchus ocellatus.</title>
        <authorList>
            <person name="Maeda T."/>
            <person name="Takahashi S."/>
            <person name="Yoshida T."/>
            <person name="Shimamura S."/>
            <person name="Takaki Y."/>
            <person name="Nagai Y."/>
            <person name="Toyoda A."/>
            <person name="Suzuki Y."/>
            <person name="Arimoto A."/>
            <person name="Ishii H."/>
            <person name="Satoh N."/>
            <person name="Nishiyama T."/>
            <person name="Hasebe M."/>
            <person name="Maruyama T."/>
            <person name="Minagawa J."/>
            <person name="Obokata J."/>
            <person name="Shigenobu S."/>
        </authorList>
    </citation>
    <scope>NUCLEOTIDE SEQUENCE [LARGE SCALE GENOMIC DNA]</scope>
</reference>
<protein>
    <submittedName>
        <fullName evidence="2">Uncharacterized protein</fullName>
    </submittedName>
</protein>
<feature type="region of interest" description="Disordered" evidence="1">
    <location>
        <begin position="93"/>
        <end position="159"/>
    </location>
</feature>
<keyword evidence="3" id="KW-1185">Reference proteome</keyword>
<dbReference type="Proteomes" id="UP000762676">
    <property type="component" value="Unassembled WGS sequence"/>
</dbReference>
<comment type="caution">
    <text evidence="2">The sequence shown here is derived from an EMBL/GenBank/DDBJ whole genome shotgun (WGS) entry which is preliminary data.</text>
</comment>
<organism evidence="2 3">
    <name type="scientific">Elysia marginata</name>
    <dbReference type="NCBI Taxonomy" id="1093978"/>
    <lineage>
        <taxon>Eukaryota</taxon>
        <taxon>Metazoa</taxon>
        <taxon>Spiralia</taxon>
        <taxon>Lophotrochozoa</taxon>
        <taxon>Mollusca</taxon>
        <taxon>Gastropoda</taxon>
        <taxon>Heterobranchia</taxon>
        <taxon>Euthyneura</taxon>
        <taxon>Panpulmonata</taxon>
        <taxon>Sacoglossa</taxon>
        <taxon>Placobranchoidea</taxon>
        <taxon>Plakobranchidae</taxon>
        <taxon>Elysia</taxon>
    </lineage>
</organism>
<accession>A0AAV4H060</accession>
<dbReference type="EMBL" id="BMAT01001690">
    <property type="protein sequence ID" value="GFR90558.1"/>
    <property type="molecule type" value="Genomic_DNA"/>
</dbReference>
<sequence>MKGWPPLPEDNHSNLWEGESGMMEHCTRAFPMPVRGEVKSGATVWSPNQNRTLTESLGVKGNSATDNGEDLVSPPLVATAASLEKVAPERQGVISVSDEEDSDVQVVSCSSSSDAIKTSDTSSVILVEGDSPSAPRPKKKKKKKKKKGKILSVPEVCLG</sequence>
<name>A0AAV4H060_9GAST</name>
<evidence type="ECO:0000313" key="3">
    <source>
        <dbReference type="Proteomes" id="UP000762676"/>
    </source>
</evidence>
<feature type="compositionally biased region" description="Low complexity" evidence="1">
    <location>
        <begin position="104"/>
        <end position="114"/>
    </location>
</feature>
<feature type="compositionally biased region" description="Basic residues" evidence="1">
    <location>
        <begin position="136"/>
        <end position="149"/>
    </location>
</feature>
<dbReference type="AlphaFoldDB" id="A0AAV4H060"/>
<feature type="compositionally biased region" description="Polar residues" evidence="1">
    <location>
        <begin position="115"/>
        <end position="124"/>
    </location>
</feature>
<proteinExistence type="predicted"/>
<evidence type="ECO:0000313" key="2">
    <source>
        <dbReference type="EMBL" id="GFR90558.1"/>
    </source>
</evidence>